<proteinExistence type="predicted"/>
<protein>
    <submittedName>
        <fullName evidence="2">Uncharacterized protein</fullName>
    </submittedName>
</protein>
<evidence type="ECO:0000256" key="1">
    <source>
        <dbReference type="SAM" id="Phobius"/>
    </source>
</evidence>
<reference evidence="2 3" key="1">
    <citation type="submission" date="2019-08" db="EMBL/GenBank/DDBJ databases">
        <authorList>
            <person name="Peeters C."/>
        </authorList>
    </citation>
    <scope>NUCLEOTIDE SEQUENCE [LARGE SCALE GENOMIC DNA]</scope>
    <source>
        <strain evidence="2 3">LMG 18089</strain>
    </source>
</reference>
<keyword evidence="1" id="KW-1133">Transmembrane helix</keyword>
<evidence type="ECO:0000313" key="2">
    <source>
        <dbReference type="EMBL" id="VVG70657.1"/>
    </source>
</evidence>
<dbReference type="Proteomes" id="UP000364291">
    <property type="component" value="Unassembled WGS sequence"/>
</dbReference>
<sequence>MKSYGVSFAVAVAVGAVLMVFVRNPPADSGQWASWVQAIGSIVAIVGAYFIGERQSVAARKALADERKAATNARLARYLAIAEVARDATEDAGSLIANIPHTPGFSLNSLFFQPEALNDAVESLRLIPIDELGSACAIKAFTRFRRCVMNVHTAQKRAEEAGLLGPGQSAGAQLAAIQSHEVDLLKRIANGGAATVGQFFSQLREALELPPHEFIETPKN</sequence>
<dbReference type="OrthoDB" id="9135939at2"/>
<gene>
    <name evidence="2" type="ORF">PAP18089_01621</name>
</gene>
<keyword evidence="1" id="KW-0812">Transmembrane</keyword>
<keyword evidence="1" id="KW-0472">Membrane</keyword>
<name>A0A5E5P2L1_9BURK</name>
<feature type="transmembrane region" description="Helical" evidence="1">
    <location>
        <begin position="32"/>
        <end position="51"/>
    </location>
</feature>
<dbReference type="AlphaFoldDB" id="A0A5E5P2L1"/>
<evidence type="ECO:0000313" key="3">
    <source>
        <dbReference type="Proteomes" id="UP000364291"/>
    </source>
</evidence>
<dbReference type="RefSeq" id="WP_094068784.1">
    <property type="nucleotide sequence ID" value="NZ_CABPSX010000002.1"/>
</dbReference>
<accession>A0A5E5P2L1</accession>
<dbReference type="EMBL" id="CABPSX010000002">
    <property type="protein sequence ID" value="VVG70657.1"/>
    <property type="molecule type" value="Genomic_DNA"/>
</dbReference>
<organism evidence="2 3">
    <name type="scientific">Pandoraea apista</name>
    <dbReference type="NCBI Taxonomy" id="93218"/>
    <lineage>
        <taxon>Bacteria</taxon>
        <taxon>Pseudomonadati</taxon>
        <taxon>Pseudomonadota</taxon>
        <taxon>Betaproteobacteria</taxon>
        <taxon>Burkholderiales</taxon>
        <taxon>Burkholderiaceae</taxon>
        <taxon>Pandoraea</taxon>
    </lineage>
</organism>